<reference evidence="1 2" key="1">
    <citation type="journal article" date="2011" name="J. Bacteriol.">
        <title>Complete genome sequence of the polycyclic aromatic hydrocarbon-degrading bacterium Alteromonas sp. strain SN2.</title>
        <authorList>
            <person name="Jin H.M."/>
            <person name="Jeong H."/>
            <person name="Moon E.J."/>
            <person name="Math R.K."/>
            <person name="Lee K."/>
            <person name="Kim H.J."/>
            <person name="Jeon C.O."/>
            <person name="Oh T.K."/>
            <person name="Kim J.F."/>
        </authorList>
    </citation>
    <scope>NUCLEOTIDE SEQUENCE [LARGE SCALE GENOMIC DNA]</scope>
    <source>
        <strain evidence="2">JCM 17741 / KACC 18427 / KCTC 11700BP / SN2</strain>
    </source>
</reference>
<dbReference type="AlphaFoldDB" id="F5Z8R3"/>
<keyword evidence="2" id="KW-1185">Reference proteome</keyword>
<evidence type="ECO:0000313" key="2">
    <source>
        <dbReference type="Proteomes" id="UP000000683"/>
    </source>
</evidence>
<dbReference type="EMBL" id="CP002339">
    <property type="protein sequence ID" value="AEF03456.1"/>
    <property type="molecule type" value="Genomic_DNA"/>
</dbReference>
<dbReference type="Proteomes" id="UP000000683">
    <property type="component" value="Chromosome"/>
</dbReference>
<proteinExistence type="predicted"/>
<accession>F5Z8R3</accession>
<protein>
    <submittedName>
        <fullName evidence="1">Uncharacterized protein</fullName>
    </submittedName>
</protein>
<dbReference type="HOGENOM" id="CLU_3039748_0_0_6"/>
<dbReference type="KEGG" id="alt:ambt_09650"/>
<name>F5Z8R3_ALTNA</name>
<evidence type="ECO:0000313" key="1">
    <source>
        <dbReference type="EMBL" id="AEF03456.1"/>
    </source>
</evidence>
<sequence>MHQQAIKLPSPFTFIAFIAFIALEAQGFKNKKNATPFQAQHFLFNITRLVQQGH</sequence>
<gene>
    <name evidence="1" type="ordered locus">ambt_09650</name>
</gene>
<organism evidence="1 2">
    <name type="scientific">Alteromonas naphthalenivorans</name>
    <dbReference type="NCBI Taxonomy" id="715451"/>
    <lineage>
        <taxon>Bacteria</taxon>
        <taxon>Pseudomonadati</taxon>
        <taxon>Pseudomonadota</taxon>
        <taxon>Gammaproteobacteria</taxon>
        <taxon>Alteromonadales</taxon>
        <taxon>Alteromonadaceae</taxon>
        <taxon>Alteromonas/Salinimonas group</taxon>
        <taxon>Alteromonas</taxon>
    </lineage>
</organism>